<comment type="function">
    <text evidence="10">Catalyzes the cyclization of GTP to (8S)-3',8-cyclo-7,8-dihydroguanosine 5'-triphosphate.</text>
</comment>
<feature type="binding site" evidence="10">
    <location>
        <position position="36"/>
    </location>
    <ligand>
        <name>S-adenosyl-L-methionine</name>
        <dbReference type="ChEBI" id="CHEBI:59789"/>
    </ligand>
</feature>
<dbReference type="Pfam" id="PF06463">
    <property type="entry name" value="Mob_synth_C"/>
    <property type="match status" value="1"/>
</dbReference>
<dbReference type="NCBIfam" id="TIGR02666">
    <property type="entry name" value="moaA"/>
    <property type="match status" value="1"/>
</dbReference>
<dbReference type="InterPro" id="IPR007197">
    <property type="entry name" value="rSAM"/>
</dbReference>
<keyword evidence="7 10" id="KW-0342">GTP-binding</keyword>
<proteinExistence type="inferred from homology"/>
<dbReference type="HAMAP" id="MF_01225_B">
    <property type="entry name" value="MoaA_B"/>
    <property type="match status" value="1"/>
</dbReference>
<evidence type="ECO:0000256" key="6">
    <source>
        <dbReference type="ARBA" id="ARBA00023014"/>
    </source>
</evidence>
<evidence type="ECO:0000256" key="5">
    <source>
        <dbReference type="ARBA" id="ARBA00023004"/>
    </source>
</evidence>
<dbReference type="SFLD" id="SFLDG01386">
    <property type="entry name" value="main_SPASM_domain-containing"/>
    <property type="match status" value="1"/>
</dbReference>
<dbReference type="RefSeq" id="WP_167180639.1">
    <property type="nucleotide sequence ID" value="NZ_JAAONZ010000001.1"/>
</dbReference>
<dbReference type="InterPro" id="IPR058240">
    <property type="entry name" value="rSAM_sf"/>
</dbReference>
<dbReference type="InterPro" id="IPR040064">
    <property type="entry name" value="MoaA-like"/>
</dbReference>
<feature type="binding site" evidence="10">
    <location>
        <position position="34"/>
    </location>
    <ligand>
        <name>[4Fe-4S] cluster</name>
        <dbReference type="ChEBI" id="CHEBI:49883"/>
        <label>1</label>
        <note>4Fe-4S-S-AdoMet</note>
    </ligand>
</feature>
<dbReference type="SFLD" id="SFLDS00029">
    <property type="entry name" value="Radical_SAM"/>
    <property type="match status" value="1"/>
</dbReference>
<dbReference type="GO" id="GO:0051539">
    <property type="term" value="F:4 iron, 4 sulfur cluster binding"/>
    <property type="evidence" value="ECO:0007669"/>
    <property type="project" value="UniProtKB-UniRule"/>
</dbReference>
<feature type="binding site" evidence="10">
    <location>
        <position position="72"/>
    </location>
    <ligand>
        <name>GTP</name>
        <dbReference type="ChEBI" id="CHEBI:37565"/>
    </ligand>
</feature>
<keyword evidence="5 10" id="KW-0408">Iron</keyword>
<name>A0A9E5JPB7_9GAMM</name>
<evidence type="ECO:0000256" key="3">
    <source>
        <dbReference type="ARBA" id="ARBA00022723"/>
    </source>
</evidence>
<keyword evidence="6 10" id="KW-0411">Iron-sulfur</keyword>
<sequence>MKARTERETTLTDAFGRDITYLRLSVTDRCDYRCVYCMAEDMVFLPRAQVLSLEESIEVCEAFAELGVNKIRITGGEPLVRRGITTLFEQLGQIDSLDELTLTTNGSQLSKFASQLAHSGVKRINISLDTLDAEQFTELTRFGKLNDVLTGIQAAKAAGIERIKLNAVILKHRNLDQVLPLVNYALEQQLDISFIEEMPLGQVTEHGRKTEFCSSAELRKLIGEHHSLTPSAHQTGGPSRYWSLAGSNSKLGFISPHSENFCSSCNRVRVTAEGKLLLCLGNENAVDLKAVIRRYPGERERLKQVIVDAMSAKPEKHHFYEDDAPQIIRFMNATGG</sequence>
<dbReference type="PANTHER" id="PTHR22960">
    <property type="entry name" value="MOLYBDOPTERIN COFACTOR SYNTHESIS PROTEIN A"/>
    <property type="match status" value="1"/>
</dbReference>
<evidence type="ECO:0000256" key="1">
    <source>
        <dbReference type="ARBA" id="ARBA00022485"/>
    </source>
</evidence>
<keyword evidence="1 10" id="KW-0004">4Fe-4S</keyword>
<dbReference type="GO" id="GO:0005525">
    <property type="term" value="F:GTP binding"/>
    <property type="evidence" value="ECO:0007669"/>
    <property type="project" value="UniProtKB-UniRule"/>
</dbReference>
<dbReference type="GO" id="GO:0006777">
    <property type="term" value="P:Mo-molybdopterin cofactor biosynthetic process"/>
    <property type="evidence" value="ECO:0007669"/>
    <property type="project" value="UniProtKB-UniRule"/>
</dbReference>
<dbReference type="GO" id="GO:0061798">
    <property type="term" value="F:GTP 3',8'-cyclase activity"/>
    <property type="evidence" value="ECO:0007669"/>
    <property type="project" value="UniProtKB-UniRule"/>
</dbReference>
<keyword evidence="13" id="KW-1185">Reference proteome</keyword>
<feature type="binding site" evidence="10">
    <location>
        <position position="198"/>
    </location>
    <ligand>
        <name>S-adenosyl-L-methionine</name>
        <dbReference type="ChEBI" id="CHEBI:59789"/>
    </ligand>
</feature>
<gene>
    <name evidence="10 12" type="primary">moaA</name>
    <name evidence="12" type="ORF">G8770_00475</name>
</gene>
<dbReference type="Pfam" id="PF04055">
    <property type="entry name" value="Radical_SAM"/>
    <property type="match status" value="1"/>
</dbReference>
<feature type="binding site" evidence="10">
    <location>
        <begin position="267"/>
        <end position="269"/>
    </location>
    <ligand>
        <name>GTP</name>
        <dbReference type="ChEBI" id="CHEBI:37565"/>
    </ligand>
</feature>
<evidence type="ECO:0000256" key="8">
    <source>
        <dbReference type="ARBA" id="ARBA00023150"/>
    </source>
</evidence>
<dbReference type="SMART" id="SM00729">
    <property type="entry name" value="Elp3"/>
    <property type="match status" value="1"/>
</dbReference>
<feature type="binding site" evidence="10">
    <location>
        <position position="262"/>
    </location>
    <ligand>
        <name>[4Fe-4S] cluster</name>
        <dbReference type="ChEBI" id="CHEBI:49883"/>
        <label>2</label>
        <note>4Fe-4S-substrate</note>
    </ligand>
</feature>
<keyword evidence="9 10" id="KW-0456">Lyase</keyword>
<comment type="catalytic activity">
    <reaction evidence="10">
        <text>GTP + AH2 + S-adenosyl-L-methionine = (8S)-3',8-cyclo-7,8-dihydroguanosine 5'-triphosphate + 5'-deoxyadenosine + L-methionine + A + H(+)</text>
        <dbReference type="Rhea" id="RHEA:49576"/>
        <dbReference type="ChEBI" id="CHEBI:13193"/>
        <dbReference type="ChEBI" id="CHEBI:15378"/>
        <dbReference type="ChEBI" id="CHEBI:17319"/>
        <dbReference type="ChEBI" id="CHEBI:17499"/>
        <dbReference type="ChEBI" id="CHEBI:37565"/>
        <dbReference type="ChEBI" id="CHEBI:57844"/>
        <dbReference type="ChEBI" id="CHEBI:59789"/>
        <dbReference type="ChEBI" id="CHEBI:131766"/>
        <dbReference type="EC" id="4.1.99.22"/>
    </reaction>
</comment>
<dbReference type="PROSITE" id="PS51918">
    <property type="entry name" value="RADICAL_SAM"/>
    <property type="match status" value="1"/>
</dbReference>
<feature type="binding site" evidence="10">
    <location>
        <position position="23"/>
    </location>
    <ligand>
        <name>GTP</name>
        <dbReference type="ChEBI" id="CHEBI:37565"/>
    </ligand>
</feature>
<evidence type="ECO:0000256" key="7">
    <source>
        <dbReference type="ARBA" id="ARBA00023134"/>
    </source>
</evidence>
<organism evidence="12 13">
    <name type="scientific">Pseudomaricurvus hydrocarbonicus</name>
    <dbReference type="NCBI Taxonomy" id="1470433"/>
    <lineage>
        <taxon>Bacteria</taxon>
        <taxon>Pseudomonadati</taxon>
        <taxon>Pseudomonadota</taxon>
        <taxon>Gammaproteobacteria</taxon>
        <taxon>Cellvibrionales</taxon>
        <taxon>Cellvibrionaceae</taxon>
        <taxon>Pseudomaricurvus</taxon>
    </lineage>
</organism>
<keyword evidence="3 10" id="KW-0479">Metal-binding</keyword>
<protein>
    <recommendedName>
        <fullName evidence="10">GTP 3',8-cyclase</fullName>
        <ecNumber evidence="10">4.1.99.22</ecNumber>
    </recommendedName>
    <alternativeName>
        <fullName evidence="10">Molybdenum cofactor biosynthesis protein A</fullName>
    </alternativeName>
</protein>
<feature type="binding site" evidence="10">
    <location>
        <position position="76"/>
    </location>
    <ligand>
        <name>S-adenosyl-L-methionine</name>
        <dbReference type="ChEBI" id="CHEBI:59789"/>
    </ligand>
</feature>
<feature type="binding site" evidence="10">
    <location>
        <position position="30"/>
    </location>
    <ligand>
        <name>[4Fe-4S] cluster</name>
        <dbReference type="ChEBI" id="CHEBI:49883"/>
        <label>1</label>
        <note>4Fe-4S-S-AdoMet</note>
    </ligand>
</feature>
<evidence type="ECO:0000256" key="2">
    <source>
        <dbReference type="ARBA" id="ARBA00022691"/>
    </source>
</evidence>
<dbReference type="Gene3D" id="3.20.20.70">
    <property type="entry name" value="Aldolase class I"/>
    <property type="match status" value="1"/>
</dbReference>
<dbReference type="InterPro" id="IPR013483">
    <property type="entry name" value="MoaA"/>
</dbReference>
<dbReference type="EC" id="4.1.99.22" evidence="10"/>
<dbReference type="GO" id="GO:1904047">
    <property type="term" value="F:S-adenosyl-L-methionine binding"/>
    <property type="evidence" value="ECO:0007669"/>
    <property type="project" value="UniProtKB-UniRule"/>
</dbReference>
<feature type="binding site" evidence="10">
    <location>
        <position position="37"/>
    </location>
    <ligand>
        <name>[4Fe-4S] cluster</name>
        <dbReference type="ChEBI" id="CHEBI:49883"/>
        <label>1</label>
        <note>4Fe-4S-S-AdoMet</note>
    </ligand>
</feature>
<dbReference type="PANTHER" id="PTHR22960:SF0">
    <property type="entry name" value="MOLYBDENUM COFACTOR BIOSYNTHESIS PROTEIN 1"/>
    <property type="match status" value="1"/>
</dbReference>
<evidence type="ECO:0000259" key="11">
    <source>
        <dbReference type="PROSITE" id="PS51918"/>
    </source>
</evidence>
<comment type="caution">
    <text evidence="12">The sequence shown here is derived from an EMBL/GenBank/DDBJ whole genome shotgun (WGS) entry which is preliminary data.</text>
</comment>
<feature type="binding site" evidence="10">
    <location>
        <position position="127"/>
    </location>
    <ligand>
        <name>S-adenosyl-L-methionine</name>
        <dbReference type="ChEBI" id="CHEBI:59789"/>
    </ligand>
</feature>
<dbReference type="CDD" id="cd01335">
    <property type="entry name" value="Radical_SAM"/>
    <property type="match status" value="1"/>
</dbReference>
<evidence type="ECO:0000256" key="9">
    <source>
        <dbReference type="ARBA" id="ARBA00023239"/>
    </source>
</evidence>
<evidence type="ECO:0000256" key="10">
    <source>
        <dbReference type="HAMAP-Rule" id="MF_01225"/>
    </source>
</evidence>
<dbReference type="Proteomes" id="UP000787472">
    <property type="component" value="Unassembled WGS sequence"/>
</dbReference>
<feature type="binding site" evidence="10">
    <location>
        <position position="164"/>
    </location>
    <ligand>
        <name>GTP</name>
        <dbReference type="ChEBI" id="CHEBI:37565"/>
    </ligand>
</feature>
<dbReference type="GO" id="GO:0061799">
    <property type="term" value="F:cyclic pyranopterin monophosphate synthase activity"/>
    <property type="evidence" value="ECO:0007669"/>
    <property type="project" value="TreeGrafter"/>
</dbReference>
<keyword evidence="8 10" id="KW-0501">Molybdenum cofactor biosynthesis</keyword>
<comment type="cofactor">
    <cofactor evidence="10">
        <name>[4Fe-4S] cluster</name>
        <dbReference type="ChEBI" id="CHEBI:49883"/>
    </cofactor>
    <text evidence="10">Binds 2 [4Fe-4S] clusters. Binds 1 [4Fe-4S] cluster coordinated with 3 cysteines and an exchangeable S-adenosyl-L-methionine and 1 [4Fe-4S] cluster coordinated with 3 cysteines and the GTP-derived substrate.</text>
</comment>
<accession>A0A9E5JPB7</accession>
<feature type="binding site" evidence="10">
    <location>
        <position position="103"/>
    </location>
    <ligand>
        <name>GTP</name>
        <dbReference type="ChEBI" id="CHEBI:37565"/>
    </ligand>
</feature>
<evidence type="ECO:0000256" key="4">
    <source>
        <dbReference type="ARBA" id="ARBA00022741"/>
    </source>
</evidence>
<dbReference type="AlphaFoldDB" id="A0A9E5JPB7"/>
<comment type="subunit">
    <text evidence="10">Monomer and homodimer.</text>
</comment>
<feature type="binding site" evidence="10">
    <location>
        <position position="279"/>
    </location>
    <ligand>
        <name>[4Fe-4S] cluster</name>
        <dbReference type="ChEBI" id="CHEBI:49883"/>
        <label>2</label>
        <note>4Fe-4S-substrate</note>
    </ligand>
</feature>
<evidence type="ECO:0000313" key="13">
    <source>
        <dbReference type="Proteomes" id="UP000787472"/>
    </source>
</evidence>
<reference evidence="12" key="1">
    <citation type="submission" date="2020-03" db="EMBL/GenBank/DDBJ databases">
        <authorList>
            <person name="Guo F."/>
        </authorList>
    </citation>
    <scope>NUCLEOTIDE SEQUENCE</scope>
    <source>
        <strain evidence="12">JCM 30134</strain>
    </source>
</reference>
<comment type="pathway">
    <text evidence="10">Cofactor biosynthesis; molybdopterin biosynthesis.</text>
</comment>
<dbReference type="SFLD" id="SFLDG01067">
    <property type="entry name" value="SPASM/twitch_domain_containing"/>
    <property type="match status" value="1"/>
</dbReference>
<dbReference type="SUPFAM" id="SSF102114">
    <property type="entry name" value="Radical SAM enzymes"/>
    <property type="match status" value="1"/>
</dbReference>
<dbReference type="InterPro" id="IPR006638">
    <property type="entry name" value="Elp3/MiaA/NifB-like_rSAM"/>
</dbReference>
<evidence type="ECO:0000313" key="12">
    <source>
        <dbReference type="EMBL" id="NHO64019.1"/>
    </source>
</evidence>
<dbReference type="InterPro" id="IPR010505">
    <property type="entry name" value="MoaA_twitch"/>
</dbReference>
<dbReference type="SFLD" id="SFLDG01383">
    <property type="entry name" value="cyclic_pyranopterin_phosphate"/>
    <property type="match status" value="1"/>
</dbReference>
<dbReference type="InterPro" id="IPR013785">
    <property type="entry name" value="Aldolase_TIM"/>
</dbReference>
<comment type="similarity">
    <text evidence="10">Belongs to the radical SAM superfamily. MoaA family.</text>
</comment>
<dbReference type="EMBL" id="JAAONZ010000001">
    <property type="protein sequence ID" value="NHO64019.1"/>
    <property type="molecule type" value="Genomic_DNA"/>
</dbReference>
<dbReference type="GO" id="GO:0046872">
    <property type="term" value="F:metal ion binding"/>
    <property type="evidence" value="ECO:0007669"/>
    <property type="project" value="UniProtKB-KW"/>
</dbReference>
<keyword evidence="4 10" id="KW-0547">Nucleotide-binding</keyword>
<dbReference type="InterPro" id="IPR050105">
    <property type="entry name" value="MoCo_biosynth_MoaA/MoaC"/>
</dbReference>
<keyword evidence="2 10" id="KW-0949">S-adenosyl-L-methionine</keyword>
<dbReference type="CDD" id="cd21117">
    <property type="entry name" value="Twitch_MoaA"/>
    <property type="match status" value="1"/>
</dbReference>
<feature type="binding site" evidence="10">
    <location>
        <position position="265"/>
    </location>
    <ligand>
        <name>[4Fe-4S] cluster</name>
        <dbReference type="ChEBI" id="CHEBI:49883"/>
        <label>2</label>
        <note>4Fe-4S-substrate</note>
    </ligand>
</feature>
<feature type="domain" description="Radical SAM core" evidence="11">
    <location>
        <begin position="14"/>
        <end position="231"/>
    </location>
</feature>